<evidence type="ECO:0000313" key="2">
    <source>
        <dbReference type="Proteomes" id="UP001292216"/>
    </source>
</evidence>
<organism evidence="1 2">
    <name type="scientific">Paenibacillus phoenicis</name>
    <dbReference type="NCBI Taxonomy" id="554117"/>
    <lineage>
        <taxon>Bacteria</taxon>
        <taxon>Bacillati</taxon>
        <taxon>Bacillota</taxon>
        <taxon>Bacilli</taxon>
        <taxon>Bacillales</taxon>
        <taxon>Paenibacillaceae</taxon>
        <taxon>Paenibacillus</taxon>
    </lineage>
</organism>
<dbReference type="RefSeq" id="WP_323078211.1">
    <property type="nucleotide sequence ID" value="NZ_JAYERP010000001.1"/>
</dbReference>
<proteinExistence type="predicted"/>
<dbReference type="EMBL" id="JAYERP010000001">
    <property type="protein sequence ID" value="MEA3571654.1"/>
    <property type="molecule type" value="Genomic_DNA"/>
</dbReference>
<keyword evidence="2" id="KW-1185">Reference proteome</keyword>
<protein>
    <submittedName>
        <fullName evidence="1">Uncharacterized protein</fullName>
    </submittedName>
</protein>
<accession>A0ABU5PPU8</accession>
<name>A0ABU5PPU8_9BACL</name>
<gene>
    <name evidence="1" type="ORF">U9M73_17020</name>
</gene>
<dbReference type="Proteomes" id="UP001292216">
    <property type="component" value="Unassembled WGS sequence"/>
</dbReference>
<evidence type="ECO:0000313" key="1">
    <source>
        <dbReference type="EMBL" id="MEA3571654.1"/>
    </source>
</evidence>
<sequence>MLLEAEGFPRMDPTFHCPEAYRKVQSLMEFSKNKLEIWRLFSIPRGMEMNLKELFKDTIRGGFTMQWQEVRKLFPDQFVLLSVLDYREEEGKKIVTEVAPVRTVPDHEANKAFFNVEPGQIVYHTSNEECVIHIRNNPLVRMRH</sequence>
<comment type="caution">
    <text evidence="1">The sequence shown here is derived from an EMBL/GenBank/DDBJ whole genome shotgun (WGS) entry which is preliminary data.</text>
</comment>
<reference evidence="1 2" key="1">
    <citation type="submission" date="2023-12" db="EMBL/GenBank/DDBJ databases">
        <title>Whole genome sequencing of Paenibacillus phoenicis isolated from the Phoenix Mars Lander spacecraft assembly facility.</title>
        <authorList>
            <person name="Garcia A."/>
            <person name="Venkateswaran K."/>
        </authorList>
    </citation>
    <scope>NUCLEOTIDE SEQUENCE [LARGE SCALE GENOMIC DNA]</scope>
    <source>
        <strain evidence="1 2">3PO2SA</strain>
    </source>
</reference>